<feature type="domain" description="Tc1-like transposase DDE" evidence="1">
    <location>
        <begin position="213"/>
        <end position="249"/>
    </location>
</feature>
<protein>
    <recommendedName>
        <fullName evidence="1">Tc1-like transposase DDE domain-containing protein</fullName>
    </recommendedName>
</protein>
<dbReference type="EMBL" id="BBTG02000022">
    <property type="protein sequence ID" value="GAO15952.1"/>
    <property type="molecule type" value="Genomic_DNA"/>
</dbReference>
<dbReference type="Proteomes" id="UP000054053">
    <property type="component" value="Unassembled WGS sequence"/>
</dbReference>
<dbReference type="Pfam" id="PF13358">
    <property type="entry name" value="DDE_3"/>
    <property type="match status" value="1"/>
</dbReference>
<dbReference type="GO" id="GO:0003676">
    <property type="term" value="F:nucleic acid binding"/>
    <property type="evidence" value="ECO:0007669"/>
    <property type="project" value="InterPro"/>
</dbReference>
<dbReference type="AlphaFoldDB" id="A0A1B5KY76"/>
<dbReference type="Pfam" id="PF13384">
    <property type="entry name" value="HTH_23"/>
    <property type="match status" value="1"/>
</dbReference>
<evidence type="ECO:0000313" key="3">
    <source>
        <dbReference type="Proteomes" id="UP000054053"/>
    </source>
</evidence>
<dbReference type="SUPFAM" id="SSF46689">
    <property type="entry name" value="Homeodomain-like"/>
    <property type="match status" value="1"/>
</dbReference>
<organism evidence="2 3">
    <name type="scientific">Ustilaginoidea virens</name>
    <name type="common">Rice false smut fungus</name>
    <name type="synonym">Villosiclava virens</name>
    <dbReference type="NCBI Taxonomy" id="1159556"/>
    <lineage>
        <taxon>Eukaryota</taxon>
        <taxon>Fungi</taxon>
        <taxon>Dikarya</taxon>
        <taxon>Ascomycota</taxon>
        <taxon>Pezizomycotina</taxon>
        <taxon>Sordariomycetes</taxon>
        <taxon>Hypocreomycetidae</taxon>
        <taxon>Hypocreales</taxon>
        <taxon>Clavicipitaceae</taxon>
        <taxon>Ustilaginoidea</taxon>
    </lineage>
</organism>
<dbReference type="InterPro" id="IPR036397">
    <property type="entry name" value="RNaseH_sf"/>
</dbReference>
<proteinExistence type="predicted"/>
<dbReference type="InterPro" id="IPR052338">
    <property type="entry name" value="Transposase_5"/>
</dbReference>
<dbReference type="Gene3D" id="3.30.420.10">
    <property type="entry name" value="Ribonuclease H-like superfamily/Ribonuclease H"/>
    <property type="match status" value="2"/>
</dbReference>
<accession>A0A1B5KY76</accession>
<comment type="caution">
    <text evidence="2">The sequence shown here is derived from an EMBL/GenBank/DDBJ whole genome shotgun (WGS) entry which is preliminary data.</text>
</comment>
<dbReference type="PANTHER" id="PTHR23022:SF135">
    <property type="entry name" value="SI:DKEY-77F5.3"/>
    <property type="match status" value="1"/>
</dbReference>
<dbReference type="PANTHER" id="PTHR23022">
    <property type="entry name" value="TRANSPOSABLE ELEMENT-RELATED"/>
    <property type="match status" value="1"/>
</dbReference>
<reference evidence="3" key="1">
    <citation type="journal article" date="2016" name="Genome Announc.">
        <title>Genome sequence of Ustilaginoidea virens IPU010, a rice pathogenic fungus causing false smut.</title>
        <authorList>
            <person name="Kumagai T."/>
            <person name="Ishii T."/>
            <person name="Terai G."/>
            <person name="Umemura M."/>
            <person name="Machida M."/>
            <person name="Asai K."/>
        </authorList>
    </citation>
    <scope>NUCLEOTIDE SEQUENCE [LARGE SCALE GENOMIC DNA]</scope>
    <source>
        <strain evidence="3">IPU010</strain>
    </source>
</reference>
<evidence type="ECO:0000259" key="1">
    <source>
        <dbReference type="Pfam" id="PF13358"/>
    </source>
</evidence>
<dbReference type="InterPro" id="IPR038717">
    <property type="entry name" value="Tc1-like_DDE_dom"/>
</dbReference>
<name>A0A1B5KY76_USTVR</name>
<gene>
    <name evidence="2" type="ORF">UVI_02039730</name>
</gene>
<sequence length="307" mass="35566">MPLNRAFGTEISGNRQRNHEFSPVQKAAIVAELSQGKTHRAVATAFNTSPSTTYRIFKRWKEDATLENKPRSGRPPKLTEAEKRYIVLLVKRNRSIIYSALQCKWKAIKRIPLSKKTAANRLSFPHYWLPKVEELIEVIFSDETSIANQILNIPKWVFRKPHKRFDKGLINLTCHVKSPLSIMAWGAIYRTGRSPIIIMESIRRLYLKVFYLFLTLSEHTIIRIKWPAYSPNLNPIEHVWKALKQELVTANPHLSNLKKNKAHKAELTECIKKAWAAIPQALITRLIESIPQRLHAVIRACGWYTKY</sequence>
<dbReference type="InterPro" id="IPR009057">
    <property type="entry name" value="Homeodomain-like_sf"/>
</dbReference>
<evidence type="ECO:0000313" key="2">
    <source>
        <dbReference type="EMBL" id="GAO15952.1"/>
    </source>
</evidence>